<proteinExistence type="predicted"/>
<dbReference type="EMBL" id="CACRXK020008383">
    <property type="protein sequence ID" value="CAB4014630.1"/>
    <property type="molecule type" value="Genomic_DNA"/>
</dbReference>
<name>A0A6S7IEM9_PARCT</name>
<evidence type="ECO:0000313" key="1">
    <source>
        <dbReference type="EMBL" id="CAB4014630.1"/>
    </source>
</evidence>
<feature type="non-terminal residue" evidence="1">
    <location>
        <position position="1"/>
    </location>
</feature>
<accession>A0A6S7IEM9</accession>
<protein>
    <submittedName>
        <fullName evidence="1">Uncharacterized protein</fullName>
    </submittedName>
</protein>
<gene>
    <name evidence="1" type="ORF">PACLA_8A053866</name>
</gene>
<dbReference type="AlphaFoldDB" id="A0A6S7IEM9"/>
<organism evidence="1 2">
    <name type="scientific">Paramuricea clavata</name>
    <name type="common">Red gorgonian</name>
    <name type="synonym">Violescent sea-whip</name>
    <dbReference type="NCBI Taxonomy" id="317549"/>
    <lineage>
        <taxon>Eukaryota</taxon>
        <taxon>Metazoa</taxon>
        <taxon>Cnidaria</taxon>
        <taxon>Anthozoa</taxon>
        <taxon>Octocorallia</taxon>
        <taxon>Malacalcyonacea</taxon>
        <taxon>Plexauridae</taxon>
        <taxon>Paramuricea</taxon>
    </lineage>
</organism>
<sequence length="252" mass="28878">WQPCRREYLRIAQEGPAASHVLPRCDDQGLYKPLQRTSSNFECYLPNGESDNIYNYPGEGACRQLKQCLKNHTSEGVEDHRLIRCDKFGLFEPLQKQEDGSTICALPEGEFPEPYGVAAGKRECIDSQPCAQTAQESSERDMSARCDDQGRFKPLQRFNEKLECYFPNGADFINEYAVRGPCRKLKQCLRQKYRTSKGVKEHEWIRCDKYGYFKPLQKQENGKMICVDVQGNIRKSFGVTGKQDCSYAVIIS</sequence>
<dbReference type="InterPro" id="IPR036857">
    <property type="entry name" value="Thyroglobulin_1_sf"/>
</dbReference>
<comment type="caution">
    <text evidence="1">The sequence shown here is derived from an EMBL/GenBank/DDBJ whole genome shotgun (WGS) entry which is preliminary data.</text>
</comment>
<reference evidence="1" key="1">
    <citation type="submission" date="2020-04" db="EMBL/GenBank/DDBJ databases">
        <authorList>
            <person name="Alioto T."/>
            <person name="Alioto T."/>
            <person name="Gomez Garrido J."/>
        </authorList>
    </citation>
    <scope>NUCLEOTIDE SEQUENCE</scope>
    <source>
        <strain evidence="1">A484AB</strain>
    </source>
</reference>
<dbReference type="OrthoDB" id="1725934at2759"/>
<dbReference type="Gene3D" id="4.10.800.10">
    <property type="entry name" value="Thyroglobulin type-1"/>
    <property type="match status" value="1"/>
</dbReference>
<dbReference type="Proteomes" id="UP001152795">
    <property type="component" value="Unassembled WGS sequence"/>
</dbReference>
<dbReference type="SUPFAM" id="SSF57610">
    <property type="entry name" value="Thyroglobulin type-1 domain"/>
    <property type="match status" value="2"/>
</dbReference>
<evidence type="ECO:0000313" key="2">
    <source>
        <dbReference type="Proteomes" id="UP001152795"/>
    </source>
</evidence>
<keyword evidence="2" id="KW-1185">Reference proteome</keyword>